<dbReference type="KEGG" id="mlr:MELLADRAFT_91202"/>
<dbReference type="VEuPathDB" id="FungiDB:MELLADRAFT_91202"/>
<sequence length="438" mass="49222">MARTEHEYYYGDAERADEMLRAFNAVYGGAPPTQEDRDNITNNVGNNVNRKRKPPAELERVEQHPNQRPRTESLVPGGDSGSENDYTPAEDVRPEAVTEPAKKKRGTARKEVDQSEEEEQSGDNCRNGTETEDGITYMFGKPIEGTLLLPLTPYFENRMKSLKGYVQLTVFDPAWIEKDHRQVGKKKTKTLKELQDDDLTATYSGLVPPEELLMTYGAWTDAIDLFIKYLECEYNRPVAAKMFRRHKENVVRIKRSTKCWMVALRYCMKVRLVVMVVKKSGGKRVMIDAGVLHEDILREAKEEAENKGERRFQENPYVAGGGKEAIDPTTGQTKNEAKRAFAYQNGNGNNQNASFNSTGGSFKQANTGYQGRNFIANFNANRRIRGFWNAGQKSDATQVFAANNTNSGRGRGSWQTRGRGGSTTGGESTRTVAELDKQ</sequence>
<name>F4RY66_MELLP</name>
<dbReference type="EMBL" id="GL883129">
    <property type="protein sequence ID" value="EGG02694.1"/>
    <property type="molecule type" value="Genomic_DNA"/>
</dbReference>
<organism evidence="3">
    <name type="scientific">Melampsora larici-populina (strain 98AG31 / pathotype 3-4-7)</name>
    <name type="common">Poplar leaf rust fungus</name>
    <dbReference type="NCBI Taxonomy" id="747676"/>
    <lineage>
        <taxon>Eukaryota</taxon>
        <taxon>Fungi</taxon>
        <taxon>Dikarya</taxon>
        <taxon>Basidiomycota</taxon>
        <taxon>Pucciniomycotina</taxon>
        <taxon>Pucciniomycetes</taxon>
        <taxon>Pucciniales</taxon>
        <taxon>Melampsoraceae</taxon>
        <taxon>Melampsora</taxon>
    </lineage>
</organism>
<gene>
    <name evidence="2" type="ORF">MELLADRAFT_91202</name>
</gene>
<evidence type="ECO:0000313" key="2">
    <source>
        <dbReference type="EMBL" id="EGG02694.1"/>
    </source>
</evidence>
<feature type="region of interest" description="Disordered" evidence="1">
    <location>
        <begin position="29"/>
        <end position="133"/>
    </location>
</feature>
<proteinExistence type="predicted"/>
<reference evidence="3" key="1">
    <citation type="journal article" date="2011" name="Proc. Natl. Acad. Sci. U.S.A.">
        <title>Obligate biotrophy features unraveled by the genomic analysis of rust fungi.</title>
        <authorList>
            <person name="Duplessis S."/>
            <person name="Cuomo C.A."/>
            <person name="Lin Y.-C."/>
            <person name="Aerts A."/>
            <person name="Tisserant E."/>
            <person name="Veneault-Fourrey C."/>
            <person name="Joly D.L."/>
            <person name="Hacquard S."/>
            <person name="Amselem J."/>
            <person name="Cantarel B.L."/>
            <person name="Chiu R."/>
            <person name="Coutinho P.M."/>
            <person name="Feau N."/>
            <person name="Field M."/>
            <person name="Frey P."/>
            <person name="Gelhaye E."/>
            <person name="Goldberg J."/>
            <person name="Grabherr M.G."/>
            <person name="Kodira C.D."/>
            <person name="Kohler A."/>
            <person name="Kuees U."/>
            <person name="Lindquist E.A."/>
            <person name="Lucas S.M."/>
            <person name="Mago R."/>
            <person name="Mauceli E."/>
            <person name="Morin E."/>
            <person name="Murat C."/>
            <person name="Pangilinan J.L."/>
            <person name="Park R."/>
            <person name="Pearson M."/>
            <person name="Quesneville H."/>
            <person name="Rouhier N."/>
            <person name="Sakthikumar S."/>
            <person name="Salamov A.A."/>
            <person name="Schmutz J."/>
            <person name="Selles B."/>
            <person name="Shapiro H."/>
            <person name="Tanguay P."/>
            <person name="Tuskan G.A."/>
            <person name="Henrissat B."/>
            <person name="Van de Peer Y."/>
            <person name="Rouze P."/>
            <person name="Ellis J.G."/>
            <person name="Dodds P.N."/>
            <person name="Schein J.E."/>
            <person name="Zhong S."/>
            <person name="Hamelin R.C."/>
            <person name="Grigoriev I.V."/>
            <person name="Szabo L.J."/>
            <person name="Martin F."/>
        </authorList>
    </citation>
    <scope>NUCLEOTIDE SEQUENCE [LARGE SCALE GENOMIC DNA]</scope>
    <source>
        <strain evidence="3">98AG31 / pathotype 3-4-7</strain>
    </source>
</reference>
<evidence type="ECO:0000313" key="3">
    <source>
        <dbReference type="Proteomes" id="UP000001072"/>
    </source>
</evidence>
<dbReference type="InParanoid" id="F4RY66"/>
<keyword evidence="3" id="KW-1185">Reference proteome</keyword>
<evidence type="ECO:0000256" key="1">
    <source>
        <dbReference type="SAM" id="MobiDB-lite"/>
    </source>
</evidence>
<feature type="region of interest" description="Disordered" evidence="1">
    <location>
        <begin position="403"/>
        <end position="438"/>
    </location>
</feature>
<dbReference type="AlphaFoldDB" id="F4RY66"/>
<protein>
    <submittedName>
        <fullName evidence="2">Uncharacterized protein</fullName>
    </submittedName>
</protein>
<dbReference type="RefSeq" id="XP_007414096.1">
    <property type="nucleotide sequence ID" value="XM_007414034.1"/>
</dbReference>
<feature type="compositionally biased region" description="Basic and acidic residues" evidence="1">
    <location>
        <begin position="54"/>
        <end position="71"/>
    </location>
</feature>
<dbReference type="Proteomes" id="UP000001072">
    <property type="component" value="Unassembled WGS sequence"/>
</dbReference>
<dbReference type="HOGENOM" id="CLU_601400_0_0_1"/>
<dbReference type="GeneID" id="18935821"/>
<accession>F4RY66</accession>